<dbReference type="InterPro" id="IPR000182">
    <property type="entry name" value="GNAT_dom"/>
</dbReference>
<proteinExistence type="predicted"/>
<dbReference type="RefSeq" id="WP_189459328.1">
    <property type="nucleotide sequence ID" value="NZ_BMYO01000003.1"/>
</dbReference>
<evidence type="ECO:0000313" key="2">
    <source>
        <dbReference type="EMBL" id="GHD60104.1"/>
    </source>
</evidence>
<dbReference type="InterPro" id="IPR016181">
    <property type="entry name" value="Acyl_CoA_acyltransferase"/>
</dbReference>
<evidence type="ECO:0000313" key="3">
    <source>
        <dbReference type="Proteomes" id="UP000604737"/>
    </source>
</evidence>
<evidence type="ECO:0000259" key="1">
    <source>
        <dbReference type="PROSITE" id="PS51186"/>
    </source>
</evidence>
<accession>A0ABQ3GZM3</accession>
<dbReference type="PANTHER" id="PTHR43792">
    <property type="entry name" value="GNAT FAMILY, PUTATIVE (AFU_ORTHOLOGUE AFUA_3G00765)-RELATED-RELATED"/>
    <property type="match status" value="1"/>
</dbReference>
<dbReference type="PANTHER" id="PTHR43792:SF16">
    <property type="entry name" value="N-ACETYLTRANSFERASE DOMAIN-CONTAINING PROTEIN"/>
    <property type="match status" value="1"/>
</dbReference>
<feature type="domain" description="N-acetyltransferase" evidence="1">
    <location>
        <begin position="15"/>
        <end position="179"/>
    </location>
</feature>
<dbReference type="PROSITE" id="PS51186">
    <property type="entry name" value="GNAT"/>
    <property type="match status" value="1"/>
</dbReference>
<dbReference type="Gene3D" id="3.40.630.30">
    <property type="match status" value="1"/>
</dbReference>
<dbReference type="Pfam" id="PF13302">
    <property type="entry name" value="Acetyltransf_3"/>
    <property type="match status" value="1"/>
</dbReference>
<organism evidence="2 3">
    <name type="scientific">Jeongeupia chitinilytica</name>
    <dbReference type="NCBI Taxonomy" id="1041641"/>
    <lineage>
        <taxon>Bacteria</taxon>
        <taxon>Pseudomonadati</taxon>
        <taxon>Pseudomonadota</taxon>
        <taxon>Betaproteobacteria</taxon>
        <taxon>Neisseriales</taxon>
        <taxon>Chitinibacteraceae</taxon>
        <taxon>Jeongeupia</taxon>
    </lineage>
</organism>
<gene>
    <name evidence="2" type="ORF">GCM10007350_12540</name>
</gene>
<dbReference type="EMBL" id="BMYO01000003">
    <property type="protein sequence ID" value="GHD60104.1"/>
    <property type="molecule type" value="Genomic_DNA"/>
</dbReference>
<reference evidence="3" key="1">
    <citation type="journal article" date="2019" name="Int. J. Syst. Evol. Microbiol.">
        <title>The Global Catalogue of Microorganisms (GCM) 10K type strain sequencing project: providing services to taxonomists for standard genome sequencing and annotation.</title>
        <authorList>
            <consortium name="The Broad Institute Genomics Platform"/>
            <consortium name="The Broad Institute Genome Sequencing Center for Infectious Disease"/>
            <person name="Wu L."/>
            <person name="Ma J."/>
        </authorList>
    </citation>
    <scope>NUCLEOTIDE SEQUENCE [LARGE SCALE GENOMIC DNA]</scope>
    <source>
        <strain evidence="3">KCTC 23701</strain>
    </source>
</reference>
<protein>
    <submittedName>
        <fullName evidence="2">N-acetyltransferase</fullName>
    </submittedName>
</protein>
<dbReference type="InterPro" id="IPR051531">
    <property type="entry name" value="N-acetyltransferase"/>
</dbReference>
<dbReference type="Proteomes" id="UP000604737">
    <property type="component" value="Unassembled WGS sequence"/>
</dbReference>
<comment type="caution">
    <text evidence="2">The sequence shown here is derived from an EMBL/GenBank/DDBJ whole genome shotgun (WGS) entry which is preliminary data.</text>
</comment>
<sequence length="187" mass="20930">MLHDLRDLRIPTARLLLRTFSQDDLAALLLLVSQAEITTNLPDWAMTAEQCEQWLAWHETNQARFDSDKPALPLAICLPDGELIGWLGIWPKPSVHVDPPEVMYALSHAYRGRGYVSEAVRAATQWLFGLSPLPQLMAVVKPSNPESRRVVLRSGFTASGTVRCDDDGWFDYFVLQRAEATGEQPSA</sequence>
<name>A0ABQ3GZM3_9NEIS</name>
<dbReference type="SUPFAM" id="SSF55729">
    <property type="entry name" value="Acyl-CoA N-acyltransferases (Nat)"/>
    <property type="match status" value="1"/>
</dbReference>
<keyword evidence="3" id="KW-1185">Reference proteome</keyword>